<reference evidence="3" key="2">
    <citation type="submission" date="2021-10" db="EMBL/GenBank/DDBJ databases">
        <title>Phylogenomics reveals ancestral predisposition of the termite-cultivated fungus Termitomyces towards a domesticated lifestyle.</title>
        <authorList>
            <person name="Auxier B."/>
            <person name="Grum-Grzhimaylo A."/>
            <person name="Cardenas M.E."/>
            <person name="Lodge J.D."/>
            <person name="Laessoe T."/>
            <person name="Pedersen O."/>
            <person name="Smith M.E."/>
            <person name="Kuyper T.W."/>
            <person name="Franco-Molano E.A."/>
            <person name="Baroni T.J."/>
            <person name="Aanen D.K."/>
        </authorList>
    </citation>
    <scope>NUCLEOTIDE SEQUENCE</scope>
    <source>
        <strain evidence="3">AP01</strain>
        <tissue evidence="3">Mycelium</tissue>
    </source>
</reference>
<dbReference type="PANTHER" id="PTHR13844">
    <property type="entry name" value="SWI/SNF-RELATED MATRIX-ASSOCIATED ACTIN-DEPENDENT REGULATOR OF CHROMATIN SUBFAMILY D"/>
    <property type="match status" value="1"/>
</dbReference>
<proteinExistence type="predicted"/>
<dbReference type="SUPFAM" id="SSF47592">
    <property type="entry name" value="SWIB/MDM2 domain"/>
    <property type="match status" value="1"/>
</dbReference>
<feature type="compositionally biased region" description="Low complexity" evidence="1">
    <location>
        <begin position="144"/>
        <end position="156"/>
    </location>
</feature>
<evidence type="ECO:0000259" key="2">
    <source>
        <dbReference type="PROSITE" id="PS51925"/>
    </source>
</evidence>
<dbReference type="SMART" id="SM00151">
    <property type="entry name" value="SWIB"/>
    <property type="match status" value="1"/>
</dbReference>
<feature type="domain" description="DM2" evidence="2">
    <location>
        <begin position="199"/>
        <end position="272"/>
    </location>
</feature>
<dbReference type="Gene3D" id="1.10.245.10">
    <property type="entry name" value="SWIB/MDM2 domain"/>
    <property type="match status" value="1"/>
</dbReference>
<dbReference type="InterPro" id="IPR036885">
    <property type="entry name" value="SWIB_MDM2_dom_sf"/>
</dbReference>
<dbReference type="OrthoDB" id="10251073at2759"/>
<dbReference type="CDD" id="cd10567">
    <property type="entry name" value="SWIB-MDM2_like"/>
    <property type="match status" value="1"/>
</dbReference>
<dbReference type="InterPro" id="IPR019835">
    <property type="entry name" value="SWIB_domain"/>
</dbReference>
<dbReference type="AlphaFoldDB" id="A0A9P7K9D6"/>
<protein>
    <recommendedName>
        <fullName evidence="2">DM2 domain-containing protein</fullName>
    </recommendedName>
</protein>
<name>A0A9P7K9D6_9AGAR</name>
<reference evidence="3" key="1">
    <citation type="submission" date="2020-07" db="EMBL/GenBank/DDBJ databases">
        <authorList>
            <person name="Nieuwenhuis M."/>
            <person name="Van De Peppel L.J.J."/>
        </authorList>
    </citation>
    <scope>NUCLEOTIDE SEQUENCE</scope>
    <source>
        <strain evidence="3">AP01</strain>
        <tissue evidence="3">Mycelium</tissue>
    </source>
</reference>
<sequence length="272" mass="29742">MAFDFNTLEAPIYEILAAPGIDLTTISAKSVRRQLQRDDPSLTPEFLRENKKAIDLVIARVFESVNEDQGGDGSNNVNDDTEVPESRKRKESSYEGEEGSEEEGKKKAAPPSKKPKLSKNELSDAELARQLSDELNGRSRRTTSTKSRGNANGAAKKGARVKSAAMVDSDVSGDEGGARKMTKPKKKAPVEGGGTAKGGFAKEYFLSEPLAALLKVSKLSRPQVVKQLWVYIKDHELQNPENKKEIVADGAFRAVFGVDKIDMFKMNKVLGQ</sequence>
<dbReference type="EMBL" id="JABCKV010000215">
    <property type="protein sequence ID" value="KAG5642118.1"/>
    <property type="molecule type" value="Genomic_DNA"/>
</dbReference>
<feature type="region of interest" description="Disordered" evidence="1">
    <location>
        <begin position="66"/>
        <end position="194"/>
    </location>
</feature>
<keyword evidence="4" id="KW-1185">Reference proteome</keyword>
<dbReference type="PROSITE" id="PS51925">
    <property type="entry name" value="SWIB_MDM2"/>
    <property type="match status" value="1"/>
</dbReference>
<evidence type="ECO:0000313" key="3">
    <source>
        <dbReference type="EMBL" id="KAG5642118.1"/>
    </source>
</evidence>
<dbReference type="Proteomes" id="UP000775547">
    <property type="component" value="Unassembled WGS sequence"/>
</dbReference>
<organism evidence="3 4">
    <name type="scientific">Asterophora parasitica</name>
    <dbReference type="NCBI Taxonomy" id="117018"/>
    <lineage>
        <taxon>Eukaryota</taxon>
        <taxon>Fungi</taxon>
        <taxon>Dikarya</taxon>
        <taxon>Basidiomycota</taxon>
        <taxon>Agaricomycotina</taxon>
        <taxon>Agaricomycetes</taxon>
        <taxon>Agaricomycetidae</taxon>
        <taxon>Agaricales</taxon>
        <taxon>Tricholomatineae</taxon>
        <taxon>Lyophyllaceae</taxon>
        <taxon>Asterophora</taxon>
    </lineage>
</organism>
<comment type="caution">
    <text evidence="3">The sequence shown here is derived from an EMBL/GenBank/DDBJ whole genome shotgun (WGS) entry which is preliminary data.</text>
</comment>
<feature type="compositionally biased region" description="Basic and acidic residues" evidence="1">
    <location>
        <begin position="84"/>
        <end position="93"/>
    </location>
</feature>
<dbReference type="InterPro" id="IPR003121">
    <property type="entry name" value="SWIB_MDM2_domain"/>
</dbReference>
<evidence type="ECO:0000256" key="1">
    <source>
        <dbReference type="SAM" id="MobiDB-lite"/>
    </source>
</evidence>
<dbReference type="Pfam" id="PF02201">
    <property type="entry name" value="SWIB"/>
    <property type="match status" value="1"/>
</dbReference>
<gene>
    <name evidence="3" type="ORF">DXG03_003589</name>
</gene>
<evidence type="ECO:0000313" key="4">
    <source>
        <dbReference type="Proteomes" id="UP000775547"/>
    </source>
</evidence>
<accession>A0A9P7K9D6</accession>